<accession>A0AAV7TN66</accession>
<protein>
    <submittedName>
        <fullName evidence="2">Uncharacterized protein</fullName>
    </submittedName>
</protein>
<dbReference type="AlphaFoldDB" id="A0AAV7TN66"/>
<feature type="region of interest" description="Disordered" evidence="1">
    <location>
        <begin position="23"/>
        <end position="45"/>
    </location>
</feature>
<reference evidence="2" key="1">
    <citation type="journal article" date="2022" name="bioRxiv">
        <title>Sequencing and chromosome-scale assembly of the giantPleurodeles waltlgenome.</title>
        <authorList>
            <person name="Brown T."/>
            <person name="Elewa A."/>
            <person name="Iarovenko S."/>
            <person name="Subramanian E."/>
            <person name="Araus A.J."/>
            <person name="Petzold A."/>
            <person name="Susuki M."/>
            <person name="Suzuki K.-i.T."/>
            <person name="Hayashi T."/>
            <person name="Toyoda A."/>
            <person name="Oliveira C."/>
            <person name="Osipova E."/>
            <person name="Leigh N.D."/>
            <person name="Simon A."/>
            <person name="Yun M.H."/>
        </authorList>
    </citation>
    <scope>NUCLEOTIDE SEQUENCE</scope>
    <source>
        <strain evidence="2">20211129_DDA</strain>
        <tissue evidence="2">Liver</tissue>
    </source>
</reference>
<dbReference type="Proteomes" id="UP001066276">
    <property type="component" value="Chromosome 3_2"/>
</dbReference>
<evidence type="ECO:0000256" key="1">
    <source>
        <dbReference type="SAM" id="MobiDB-lite"/>
    </source>
</evidence>
<dbReference type="EMBL" id="JANPWB010000006">
    <property type="protein sequence ID" value="KAJ1177152.1"/>
    <property type="molecule type" value="Genomic_DNA"/>
</dbReference>
<proteinExistence type="predicted"/>
<comment type="caution">
    <text evidence="2">The sequence shown here is derived from an EMBL/GenBank/DDBJ whole genome shotgun (WGS) entry which is preliminary data.</text>
</comment>
<name>A0AAV7TN66_PLEWA</name>
<sequence length="113" mass="12619">MARYLGGRRVLAYRTKARQIHRKLGQAGTQKEGMDRCTENTTEETPDHRSALCQTCRRINKETPAVLAPPCQRPLLRQGVSGAPPGIRNIPNRAQFRQSPNREAALLSPGIFL</sequence>
<keyword evidence="3" id="KW-1185">Reference proteome</keyword>
<evidence type="ECO:0000313" key="3">
    <source>
        <dbReference type="Proteomes" id="UP001066276"/>
    </source>
</evidence>
<organism evidence="2 3">
    <name type="scientific">Pleurodeles waltl</name>
    <name type="common">Iberian ribbed newt</name>
    <dbReference type="NCBI Taxonomy" id="8319"/>
    <lineage>
        <taxon>Eukaryota</taxon>
        <taxon>Metazoa</taxon>
        <taxon>Chordata</taxon>
        <taxon>Craniata</taxon>
        <taxon>Vertebrata</taxon>
        <taxon>Euteleostomi</taxon>
        <taxon>Amphibia</taxon>
        <taxon>Batrachia</taxon>
        <taxon>Caudata</taxon>
        <taxon>Salamandroidea</taxon>
        <taxon>Salamandridae</taxon>
        <taxon>Pleurodelinae</taxon>
        <taxon>Pleurodeles</taxon>
    </lineage>
</organism>
<evidence type="ECO:0000313" key="2">
    <source>
        <dbReference type="EMBL" id="KAJ1177152.1"/>
    </source>
</evidence>
<gene>
    <name evidence="2" type="ORF">NDU88_002414</name>
</gene>